<protein>
    <submittedName>
        <fullName evidence="2">Uncharacterized protein</fullName>
    </submittedName>
</protein>
<proteinExistence type="predicted"/>
<evidence type="ECO:0000256" key="1">
    <source>
        <dbReference type="SAM" id="MobiDB-lite"/>
    </source>
</evidence>
<dbReference type="EMBL" id="LXQA011269288">
    <property type="protein sequence ID" value="MCI91336.1"/>
    <property type="molecule type" value="Genomic_DNA"/>
</dbReference>
<evidence type="ECO:0000313" key="2">
    <source>
        <dbReference type="EMBL" id="MCI91336.1"/>
    </source>
</evidence>
<name>A0A392VST1_9FABA</name>
<dbReference type="Proteomes" id="UP000265520">
    <property type="component" value="Unassembled WGS sequence"/>
</dbReference>
<feature type="region of interest" description="Disordered" evidence="1">
    <location>
        <begin position="1"/>
        <end position="43"/>
    </location>
</feature>
<keyword evidence="3" id="KW-1185">Reference proteome</keyword>
<comment type="caution">
    <text evidence="2">The sequence shown here is derived from an EMBL/GenBank/DDBJ whole genome shotgun (WGS) entry which is preliminary data.</text>
</comment>
<sequence>PDITPHSQRGTPSSTTNYATNKRYITTTSAALSPDPKSEEDQC</sequence>
<feature type="compositionally biased region" description="Polar residues" evidence="1">
    <location>
        <begin position="1"/>
        <end position="31"/>
    </location>
</feature>
<dbReference type="AlphaFoldDB" id="A0A392VST1"/>
<organism evidence="2 3">
    <name type="scientific">Trifolium medium</name>
    <dbReference type="NCBI Taxonomy" id="97028"/>
    <lineage>
        <taxon>Eukaryota</taxon>
        <taxon>Viridiplantae</taxon>
        <taxon>Streptophyta</taxon>
        <taxon>Embryophyta</taxon>
        <taxon>Tracheophyta</taxon>
        <taxon>Spermatophyta</taxon>
        <taxon>Magnoliopsida</taxon>
        <taxon>eudicotyledons</taxon>
        <taxon>Gunneridae</taxon>
        <taxon>Pentapetalae</taxon>
        <taxon>rosids</taxon>
        <taxon>fabids</taxon>
        <taxon>Fabales</taxon>
        <taxon>Fabaceae</taxon>
        <taxon>Papilionoideae</taxon>
        <taxon>50 kb inversion clade</taxon>
        <taxon>NPAAA clade</taxon>
        <taxon>Hologalegina</taxon>
        <taxon>IRL clade</taxon>
        <taxon>Trifolieae</taxon>
        <taxon>Trifolium</taxon>
    </lineage>
</organism>
<evidence type="ECO:0000313" key="3">
    <source>
        <dbReference type="Proteomes" id="UP000265520"/>
    </source>
</evidence>
<feature type="non-terminal residue" evidence="2">
    <location>
        <position position="1"/>
    </location>
</feature>
<accession>A0A392VST1</accession>
<reference evidence="2 3" key="1">
    <citation type="journal article" date="2018" name="Front. Plant Sci.">
        <title>Red Clover (Trifolium pratense) and Zigzag Clover (T. medium) - A Picture of Genomic Similarities and Differences.</title>
        <authorList>
            <person name="Dluhosova J."/>
            <person name="Istvanek J."/>
            <person name="Nedelnik J."/>
            <person name="Repkova J."/>
        </authorList>
    </citation>
    <scope>NUCLEOTIDE SEQUENCE [LARGE SCALE GENOMIC DNA]</scope>
    <source>
        <strain evidence="3">cv. 10/8</strain>
        <tissue evidence="2">Leaf</tissue>
    </source>
</reference>